<proteinExistence type="predicted"/>
<feature type="coiled-coil region" evidence="1">
    <location>
        <begin position="1"/>
        <end position="28"/>
    </location>
</feature>
<dbReference type="Proteomes" id="UP000006253">
    <property type="component" value="Unassembled WGS sequence"/>
</dbReference>
<evidence type="ECO:0000313" key="2">
    <source>
        <dbReference type="EMBL" id="EKO15262.1"/>
    </source>
</evidence>
<reference evidence="2 3" key="1">
    <citation type="submission" date="2012-10" db="EMBL/GenBank/DDBJ databases">
        <authorList>
            <person name="Harkins D.M."/>
            <person name="Durkin A.S."/>
            <person name="Brinkac L.M."/>
            <person name="Selengut J.D."/>
            <person name="Sanka R."/>
            <person name="DePew J."/>
            <person name="Purushe J."/>
            <person name="Peacock S.J."/>
            <person name="Thaipadungpanit J."/>
            <person name="Wuthiekanun V.W."/>
            <person name="Day N.P."/>
            <person name="Vinetz J.M."/>
            <person name="Sutton G.G."/>
            <person name="Nelson W.C."/>
            <person name="Fouts D.E."/>
        </authorList>
    </citation>
    <scope>NUCLEOTIDE SEQUENCE [LARGE SCALE GENOMIC DNA]</scope>
    <source>
        <strain evidence="2 3">H1</strain>
    </source>
</reference>
<organism evidence="2 3">
    <name type="scientific">Leptospira kirschneri str. H1</name>
    <dbReference type="NCBI Taxonomy" id="1049966"/>
    <lineage>
        <taxon>Bacteria</taxon>
        <taxon>Pseudomonadati</taxon>
        <taxon>Spirochaetota</taxon>
        <taxon>Spirochaetia</taxon>
        <taxon>Leptospirales</taxon>
        <taxon>Leptospiraceae</taxon>
        <taxon>Leptospira</taxon>
    </lineage>
</organism>
<dbReference type="EMBL" id="AHMY02000048">
    <property type="protein sequence ID" value="EKO15262.1"/>
    <property type="molecule type" value="Genomic_DNA"/>
</dbReference>
<keyword evidence="2" id="KW-0418">Kinase</keyword>
<dbReference type="AlphaFoldDB" id="A0A0E2B298"/>
<keyword evidence="1" id="KW-0175">Coiled coil</keyword>
<keyword evidence="2" id="KW-0808">Transferase</keyword>
<gene>
    <name evidence="2" type="ORF">LEP1GSC081_1080</name>
</gene>
<name>A0A0E2B298_9LEPT</name>
<evidence type="ECO:0000313" key="3">
    <source>
        <dbReference type="Proteomes" id="UP000006253"/>
    </source>
</evidence>
<comment type="caution">
    <text evidence="2">The sequence shown here is derived from an EMBL/GenBank/DDBJ whole genome shotgun (WGS) entry which is preliminary data.</text>
</comment>
<protein>
    <submittedName>
        <fullName evidence="2">Histidine kinase-like ATPase domain protein</fullName>
    </submittedName>
</protein>
<evidence type="ECO:0000256" key="1">
    <source>
        <dbReference type="SAM" id="Coils"/>
    </source>
</evidence>
<sequence>MSQEEKRIRELEEENKKLKRQIENTAHSPYLKKGMANVRYYVRVFREEIVTNEILGRIDKSLGTLYEIKNFVHRYSLLAGLDPDSIRIIATEAIQNIVEHGHGKYAEIELELHNEVINPFFKMSFKHEMQPGMKYTLSQINENVKKGDVSSEHFDIENSRGRGEFLMKELADERRILNGVEITPEGNKMHYFKRVLINYKDPKGPRDVTSFDEIKEEIDRLDPEEALCYFHIDHRKSKLSSVTIVVASSRETKLRTMMETSGFYLVHKDKYYRAVFCSFEPTKEFTSSELENLFEKIRKQVEIEKE</sequence>
<accession>A0A0E2B298</accession>
<dbReference type="RefSeq" id="WP_004765838.1">
    <property type="nucleotide sequence ID" value="NZ_AHMY02000048.1"/>
</dbReference>
<dbReference type="GO" id="GO:0016301">
    <property type="term" value="F:kinase activity"/>
    <property type="evidence" value="ECO:0007669"/>
    <property type="project" value="UniProtKB-KW"/>
</dbReference>